<dbReference type="WBParaSite" id="PSU_v2.g12299.t1">
    <property type="protein sequence ID" value="PSU_v2.g12299.t1"/>
    <property type="gene ID" value="PSU_v2.g12299"/>
</dbReference>
<protein>
    <submittedName>
        <fullName evidence="3">Uncharacterized protein</fullName>
    </submittedName>
</protein>
<dbReference type="AlphaFoldDB" id="A0A914Y0I8"/>
<feature type="region of interest" description="Disordered" evidence="1">
    <location>
        <begin position="40"/>
        <end position="85"/>
    </location>
</feature>
<organism evidence="2 3">
    <name type="scientific">Panagrolaimus superbus</name>
    <dbReference type="NCBI Taxonomy" id="310955"/>
    <lineage>
        <taxon>Eukaryota</taxon>
        <taxon>Metazoa</taxon>
        <taxon>Ecdysozoa</taxon>
        <taxon>Nematoda</taxon>
        <taxon>Chromadorea</taxon>
        <taxon>Rhabditida</taxon>
        <taxon>Tylenchina</taxon>
        <taxon>Panagrolaimomorpha</taxon>
        <taxon>Panagrolaimoidea</taxon>
        <taxon>Panagrolaimidae</taxon>
        <taxon>Panagrolaimus</taxon>
    </lineage>
</organism>
<proteinExistence type="predicted"/>
<evidence type="ECO:0000256" key="1">
    <source>
        <dbReference type="SAM" id="MobiDB-lite"/>
    </source>
</evidence>
<name>A0A914Y0I8_9BILA</name>
<feature type="compositionally biased region" description="Low complexity" evidence="1">
    <location>
        <begin position="233"/>
        <end position="264"/>
    </location>
</feature>
<reference evidence="3" key="1">
    <citation type="submission" date="2022-11" db="UniProtKB">
        <authorList>
            <consortium name="WormBaseParasite"/>
        </authorList>
    </citation>
    <scope>IDENTIFICATION</scope>
</reference>
<feature type="compositionally biased region" description="Basic and acidic residues" evidence="1">
    <location>
        <begin position="52"/>
        <end position="76"/>
    </location>
</feature>
<feature type="region of interest" description="Disordered" evidence="1">
    <location>
        <begin position="141"/>
        <end position="168"/>
    </location>
</feature>
<accession>A0A914Y0I8</accession>
<keyword evidence="2" id="KW-1185">Reference proteome</keyword>
<sequence length="264" mass="27611">MDTRVAIQIASIVHTAQLSNIDAISGKCLDVPDTPSVEPEILFPNKLPKFPSKKEDSDSSSDKEVGKKEAENRNNEKNGNNKLVVPKMNGIKRAFEETAIPSTSTVSLASSISTNCEMIIENGISQLNGIHDGIIQNGNSTKLPRVNGIHKSSKESTTASQQTVSPKQDVKAILRNSINHKQEVSSSTTTITAVATTVSGPTPSKRTRLDVNGSSSTNTSNPTNGRINGTSPSSSVSSSVAAAATNGPTTTTTSSSSSSMAIVT</sequence>
<dbReference type="Proteomes" id="UP000887577">
    <property type="component" value="Unplaced"/>
</dbReference>
<feature type="compositionally biased region" description="Polar residues" evidence="1">
    <location>
        <begin position="155"/>
        <end position="166"/>
    </location>
</feature>
<feature type="compositionally biased region" description="Low complexity" evidence="1">
    <location>
        <begin position="212"/>
        <end position="225"/>
    </location>
</feature>
<feature type="region of interest" description="Disordered" evidence="1">
    <location>
        <begin position="195"/>
        <end position="264"/>
    </location>
</feature>
<evidence type="ECO:0000313" key="3">
    <source>
        <dbReference type="WBParaSite" id="PSU_v2.g12299.t1"/>
    </source>
</evidence>
<evidence type="ECO:0000313" key="2">
    <source>
        <dbReference type="Proteomes" id="UP000887577"/>
    </source>
</evidence>